<sequence>MGSSLQILLKKTEGALQPVTETLLAVYTDFLLKNKVVQQYPTQSSMSPQSSNEPSHDDNFQLDSPEVLQYTCQLEFERTKLRLRRRVVVQDVLKIHANNQGRHSEELCRGNVVTGMLTKVEQRDKMILVQAQEEWCEYWMKQQFVFLDRRTGCVICDAFDFDVDEAPNIQTMFMVNLSSEDPIYDEAGPSYELDYSM</sequence>
<dbReference type="EMBL" id="BQNB010012923">
    <property type="protein sequence ID" value="GJT09632.1"/>
    <property type="molecule type" value="Genomic_DNA"/>
</dbReference>
<name>A0ABQ5B649_9ASTR</name>
<proteinExistence type="predicted"/>
<organism evidence="1 2">
    <name type="scientific">Tanacetum coccineum</name>
    <dbReference type="NCBI Taxonomy" id="301880"/>
    <lineage>
        <taxon>Eukaryota</taxon>
        <taxon>Viridiplantae</taxon>
        <taxon>Streptophyta</taxon>
        <taxon>Embryophyta</taxon>
        <taxon>Tracheophyta</taxon>
        <taxon>Spermatophyta</taxon>
        <taxon>Magnoliopsida</taxon>
        <taxon>eudicotyledons</taxon>
        <taxon>Gunneridae</taxon>
        <taxon>Pentapetalae</taxon>
        <taxon>asterids</taxon>
        <taxon>campanulids</taxon>
        <taxon>Asterales</taxon>
        <taxon>Asteraceae</taxon>
        <taxon>Asteroideae</taxon>
        <taxon>Anthemideae</taxon>
        <taxon>Anthemidinae</taxon>
        <taxon>Tanacetum</taxon>
    </lineage>
</organism>
<keyword evidence="2" id="KW-1185">Reference proteome</keyword>
<evidence type="ECO:0000313" key="1">
    <source>
        <dbReference type="EMBL" id="GJT09632.1"/>
    </source>
</evidence>
<dbReference type="Proteomes" id="UP001151760">
    <property type="component" value="Unassembled WGS sequence"/>
</dbReference>
<protein>
    <submittedName>
        <fullName evidence="1">Uncharacterized protein</fullName>
    </submittedName>
</protein>
<reference evidence="1" key="1">
    <citation type="journal article" date="2022" name="Int. J. Mol. Sci.">
        <title>Draft Genome of Tanacetum Coccineum: Genomic Comparison of Closely Related Tanacetum-Family Plants.</title>
        <authorList>
            <person name="Yamashiro T."/>
            <person name="Shiraishi A."/>
            <person name="Nakayama K."/>
            <person name="Satake H."/>
        </authorList>
    </citation>
    <scope>NUCLEOTIDE SEQUENCE</scope>
</reference>
<reference evidence="1" key="2">
    <citation type="submission" date="2022-01" db="EMBL/GenBank/DDBJ databases">
        <authorList>
            <person name="Yamashiro T."/>
            <person name="Shiraishi A."/>
            <person name="Satake H."/>
            <person name="Nakayama K."/>
        </authorList>
    </citation>
    <scope>NUCLEOTIDE SEQUENCE</scope>
</reference>
<accession>A0ABQ5B649</accession>
<evidence type="ECO:0000313" key="2">
    <source>
        <dbReference type="Proteomes" id="UP001151760"/>
    </source>
</evidence>
<gene>
    <name evidence="1" type="ORF">Tco_0856674</name>
</gene>
<comment type="caution">
    <text evidence="1">The sequence shown here is derived from an EMBL/GenBank/DDBJ whole genome shotgun (WGS) entry which is preliminary data.</text>
</comment>